<keyword evidence="7" id="KW-0812">Transmembrane</keyword>
<reference evidence="9 10" key="1">
    <citation type="journal article" date="2018" name="Proc. Natl. Acad. Sci. U.S.A.">
        <title>Draft genome sequence of Camellia sinensis var. sinensis provides insights into the evolution of the tea genome and tea quality.</title>
        <authorList>
            <person name="Wei C."/>
            <person name="Yang H."/>
            <person name="Wang S."/>
            <person name="Zhao J."/>
            <person name="Liu C."/>
            <person name="Gao L."/>
            <person name="Xia E."/>
            <person name="Lu Y."/>
            <person name="Tai Y."/>
            <person name="She G."/>
            <person name="Sun J."/>
            <person name="Cao H."/>
            <person name="Tong W."/>
            <person name="Gao Q."/>
            <person name="Li Y."/>
            <person name="Deng W."/>
            <person name="Jiang X."/>
            <person name="Wang W."/>
            <person name="Chen Q."/>
            <person name="Zhang S."/>
            <person name="Li H."/>
            <person name="Wu J."/>
            <person name="Wang P."/>
            <person name="Li P."/>
            <person name="Shi C."/>
            <person name="Zheng F."/>
            <person name="Jian J."/>
            <person name="Huang B."/>
            <person name="Shan D."/>
            <person name="Shi M."/>
            <person name="Fang C."/>
            <person name="Yue Y."/>
            <person name="Li F."/>
            <person name="Li D."/>
            <person name="Wei S."/>
            <person name="Han B."/>
            <person name="Jiang C."/>
            <person name="Yin Y."/>
            <person name="Xia T."/>
            <person name="Zhang Z."/>
            <person name="Bennetzen J.L."/>
            <person name="Zhao S."/>
            <person name="Wan X."/>
        </authorList>
    </citation>
    <scope>NUCLEOTIDE SEQUENCE [LARGE SCALE GENOMIC DNA]</scope>
    <source>
        <strain evidence="10">cv. Shuchazao</strain>
        <tissue evidence="9">Leaf</tissue>
    </source>
</reference>
<dbReference type="Pfam" id="PF00294">
    <property type="entry name" value="PfkB"/>
    <property type="match status" value="1"/>
</dbReference>
<sequence length="388" mass="43096">MAVLTGSTIMYVQILGCMGRQCCPVLGTADLLLQRFLAIRFFGLLQCLRSAGKAWKGRLCSLPLLVTAGLLAFSWLAARMIDGTGLLMAACSTFVDTCLLIYIHVLDFYVWMLDGFDVFLAYPCGMCMGYCLDVFRLASPTVRHDPINCPNIDSVDLCLSSLSLRGTVKTYHYTPIPPTTHLYHYHLLPPTPPTTHLPLHRFTPRNPRAVKLPDHYIEYMLLTPDELNLELIRKAKIFHYGLISLIVEPCRLAHLKAMEVAKDAGALLSYDPNLRLPLWPSEKEAREQIMSIWDKAEVIKGCKYYTKNFRGCVDGFPVKAVDTTGAGDSFVGALLCKIVDDRSVLEDEEKLKAVLKYANACGAITTTKKGAIPALPTESEVLAFVKGK</sequence>
<keyword evidence="7" id="KW-0472">Membrane</keyword>
<dbReference type="Gene3D" id="3.40.1190.20">
    <property type="match status" value="1"/>
</dbReference>
<dbReference type="GO" id="GO:0005829">
    <property type="term" value="C:cytosol"/>
    <property type="evidence" value="ECO:0007669"/>
    <property type="project" value="TreeGrafter"/>
</dbReference>
<dbReference type="GO" id="GO:0006000">
    <property type="term" value="P:fructose metabolic process"/>
    <property type="evidence" value="ECO:0007669"/>
    <property type="project" value="TreeGrafter"/>
</dbReference>
<evidence type="ECO:0000256" key="6">
    <source>
        <dbReference type="ARBA" id="ARBA00023277"/>
    </source>
</evidence>
<comment type="similarity">
    <text evidence="1">Belongs to the carbohydrate kinase PfkB family.</text>
</comment>
<keyword evidence="3" id="KW-0547">Nucleotide-binding</keyword>
<evidence type="ECO:0000256" key="2">
    <source>
        <dbReference type="ARBA" id="ARBA00022679"/>
    </source>
</evidence>
<proteinExistence type="inferred from homology"/>
<dbReference type="STRING" id="542762.A0A4S4EGU8"/>
<dbReference type="PANTHER" id="PTHR43085">
    <property type="entry name" value="HEXOKINASE FAMILY MEMBER"/>
    <property type="match status" value="1"/>
</dbReference>
<keyword evidence="5" id="KW-0067">ATP-binding</keyword>
<accession>A0A4S4EGU8</accession>
<feature type="domain" description="Carbohydrate kinase PfkB" evidence="8">
    <location>
        <begin position="300"/>
        <end position="377"/>
    </location>
</feature>
<keyword evidence="6" id="KW-0119">Carbohydrate metabolism</keyword>
<dbReference type="InterPro" id="IPR011611">
    <property type="entry name" value="PfkB_dom"/>
</dbReference>
<evidence type="ECO:0000256" key="3">
    <source>
        <dbReference type="ARBA" id="ARBA00022741"/>
    </source>
</evidence>
<evidence type="ECO:0000259" key="8">
    <source>
        <dbReference type="Pfam" id="PF00294"/>
    </source>
</evidence>
<keyword evidence="7" id="KW-1133">Transmembrane helix</keyword>
<organism evidence="9 10">
    <name type="scientific">Camellia sinensis var. sinensis</name>
    <name type="common">China tea</name>
    <dbReference type="NCBI Taxonomy" id="542762"/>
    <lineage>
        <taxon>Eukaryota</taxon>
        <taxon>Viridiplantae</taxon>
        <taxon>Streptophyta</taxon>
        <taxon>Embryophyta</taxon>
        <taxon>Tracheophyta</taxon>
        <taxon>Spermatophyta</taxon>
        <taxon>Magnoliopsida</taxon>
        <taxon>eudicotyledons</taxon>
        <taxon>Gunneridae</taxon>
        <taxon>Pentapetalae</taxon>
        <taxon>asterids</taxon>
        <taxon>Ericales</taxon>
        <taxon>Theaceae</taxon>
        <taxon>Camellia</taxon>
    </lineage>
</organism>
<dbReference type="InterPro" id="IPR029056">
    <property type="entry name" value="Ribokinase-like"/>
</dbReference>
<dbReference type="InterPro" id="IPR056895">
    <property type="entry name" value="AtTam9"/>
</dbReference>
<evidence type="ECO:0000256" key="4">
    <source>
        <dbReference type="ARBA" id="ARBA00022777"/>
    </source>
</evidence>
<dbReference type="AlphaFoldDB" id="A0A4S4EGU8"/>
<dbReference type="Pfam" id="PF25111">
    <property type="entry name" value="AtTam9"/>
    <property type="match status" value="1"/>
</dbReference>
<dbReference type="GO" id="GO:0008865">
    <property type="term" value="F:fructokinase activity"/>
    <property type="evidence" value="ECO:0007669"/>
    <property type="project" value="TreeGrafter"/>
</dbReference>
<dbReference type="PROSITE" id="PS00584">
    <property type="entry name" value="PFKB_KINASES_2"/>
    <property type="match status" value="1"/>
</dbReference>
<keyword evidence="2" id="KW-0808">Transferase</keyword>
<evidence type="ECO:0000313" key="9">
    <source>
        <dbReference type="EMBL" id="THG15204.1"/>
    </source>
</evidence>
<evidence type="ECO:0000256" key="5">
    <source>
        <dbReference type="ARBA" id="ARBA00022840"/>
    </source>
</evidence>
<gene>
    <name evidence="9" type="ORF">TEA_009977</name>
</gene>
<protein>
    <recommendedName>
        <fullName evidence="8">Carbohydrate kinase PfkB domain-containing protein</fullName>
    </recommendedName>
</protein>
<comment type="caution">
    <text evidence="9">The sequence shown here is derived from an EMBL/GenBank/DDBJ whole genome shotgun (WGS) entry which is preliminary data.</text>
</comment>
<dbReference type="PANTHER" id="PTHR43085:SF24">
    <property type="entry name" value="FRUCTOKINASE-4-RELATED"/>
    <property type="match status" value="1"/>
</dbReference>
<dbReference type="InterPro" id="IPR002173">
    <property type="entry name" value="Carboh/pur_kinase_PfkB_CS"/>
</dbReference>
<dbReference type="InterPro" id="IPR050306">
    <property type="entry name" value="PfkB_Carbo_kinase"/>
</dbReference>
<dbReference type="SUPFAM" id="SSF53613">
    <property type="entry name" value="Ribokinase-like"/>
    <property type="match status" value="1"/>
</dbReference>
<dbReference type="GO" id="GO:0005524">
    <property type="term" value="F:ATP binding"/>
    <property type="evidence" value="ECO:0007669"/>
    <property type="project" value="UniProtKB-KW"/>
</dbReference>
<feature type="transmembrane region" description="Helical" evidence="7">
    <location>
        <begin position="59"/>
        <end position="78"/>
    </location>
</feature>
<evidence type="ECO:0000256" key="7">
    <source>
        <dbReference type="SAM" id="Phobius"/>
    </source>
</evidence>
<dbReference type="Proteomes" id="UP000306102">
    <property type="component" value="Unassembled WGS sequence"/>
</dbReference>
<evidence type="ECO:0000313" key="10">
    <source>
        <dbReference type="Proteomes" id="UP000306102"/>
    </source>
</evidence>
<evidence type="ECO:0000256" key="1">
    <source>
        <dbReference type="ARBA" id="ARBA00010688"/>
    </source>
</evidence>
<dbReference type="EMBL" id="SDRB02004875">
    <property type="protein sequence ID" value="THG15204.1"/>
    <property type="molecule type" value="Genomic_DNA"/>
</dbReference>
<name>A0A4S4EGU8_CAMSN</name>
<keyword evidence="4" id="KW-0418">Kinase</keyword>
<dbReference type="Gene3D" id="3.40.1190.30">
    <property type="match status" value="1"/>
</dbReference>
<keyword evidence="10" id="KW-1185">Reference proteome</keyword>